<evidence type="ECO:0000256" key="1">
    <source>
        <dbReference type="SAM" id="MobiDB-lite"/>
    </source>
</evidence>
<dbReference type="OrthoDB" id="5584247at2759"/>
<dbReference type="AlphaFoldDB" id="A0A2S4PPC8"/>
<evidence type="ECO:0000259" key="3">
    <source>
        <dbReference type="PROSITE" id="PS50132"/>
    </source>
</evidence>
<dbReference type="GO" id="GO:0008104">
    <property type="term" value="P:intracellular protein localization"/>
    <property type="evidence" value="ECO:0007669"/>
    <property type="project" value="TreeGrafter"/>
</dbReference>
<keyword evidence="2" id="KW-0812">Transmembrane</keyword>
<dbReference type="Pfam" id="PF00615">
    <property type="entry name" value="RGS"/>
    <property type="match status" value="1"/>
</dbReference>
<keyword evidence="2" id="KW-1133">Transmembrane helix</keyword>
<dbReference type="Gene3D" id="1.10.167.10">
    <property type="entry name" value="Regulator of G-protein Signalling 4, domain 2"/>
    <property type="match status" value="1"/>
</dbReference>
<dbReference type="SMART" id="SM00315">
    <property type="entry name" value="RGS"/>
    <property type="match status" value="1"/>
</dbReference>
<dbReference type="PANTHER" id="PTHR13155">
    <property type="entry name" value="A-KINASE ANCHOR PROTEINS"/>
    <property type="match status" value="1"/>
</dbReference>
<gene>
    <name evidence="4" type="ORF">EPUL_003180</name>
</gene>
<feature type="transmembrane region" description="Helical" evidence="2">
    <location>
        <begin position="317"/>
        <end position="334"/>
    </location>
</feature>
<dbReference type="PANTHER" id="PTHR13155:SF1">
    <property type="entry name" value="A-KINASE ANCHOR PROTEIN 10, MITOCHONDRIAL"/>
    <property type="match status" value="1"/>
</dbReference>
<reference evidence="4 5" key="1">
    <citation type="submission" date="2017-10" db="EMBL/GenBank/DDBJ databases">
        <title>Development of genomic resources for the powdery mildew, Erysiphe pulchra.</title>
        <authorList>
            <person name="Wadl P.A."/>
            <person name="Mack B.M."/>
            <person name="Moore G."/>
            <person name="Beltz S.B."/>
        </authorList>
    </citation>
    <scope>NUCLEOTIDE SEQUENCE [LARGE SCALE GENOMIC DNA]</scope>
    <source>
        <strain evidence="4">Cflorida</strain>
    </source>
</reference>
<keyword evidence="2" id="KW-0472">Membrane</keyword>
<evidence type="ECO:0000313" key="4">
    <source>
        <dbReference type="EMBL" id="POS83877.1"/>
    </source>
</evidence>
<comment type="caution">
    <text evidence="4">The sequence shown here is derived from an EMBL/GenBank/DDBJ whole genome shotgun (WGS) entry which is preliminary data.</text>
</comment>
<feature type="transmembrane region" description="Helical" evidence="2">
    <location>
        <begin position="293"/>
        <end position="311"/>
    </location>
</feature>
<dbReference type="STRING" id="225359.A0A2S4PPC8"/>
<protein>
    <recommendedName>
        <fullName evidence="3">RGS domain-containing protein</fullName>
    </recommendedName>
</protein>
<dbReference type="SUPFAM" id="SSF48097">
    <property type="entry name" value="Regulator of G-protein signaling, RGS"/>
    <property type="match status" value="1"/>
</dbReference>
<accession>A0A2S4PPC8</accession>
<feature type="region of interest" description="Disordered" evidence="1">
    <location>
        <begin position="129"/>
        <end position="180"/>
    </location>
</feature>
<name>A0A2S4PPC8_9PEZI</name>
<dbReference type="EMBL" id="PEDP01001300">
    <property type="protein sequence ID" value="POS83877.1"/>
    <property type="molecule type" value="Genomic_DNA"/>
</dbReference>
<dbReference type="CDD" id="cd07440">
    <property type="entry name" value="RGS"/>
    <property type="match status" value="1"/>
</dbReference>
<proteinExistence type="predicted"/>
<dbReference type="GO" id="GO:0005886">
    <property type="term" value="C:plasma membrane"/>
    <property type="evidence" value="ECO:0007669"/>
    <property type="project" value="TreeGrafter"/>
</dbReference>
<evidence type="ECO:0000256" key="2">
    <source>
        <dbReference type="SAM" id="Phobius"/>
    </source>
</evidence>
<feature type="transmembrane region" description="Helical" evidence="2">
    <location>
        <begin position="265"/>
        <end position="286"/>
    </location>
</feature>
<feature type="compositionally biased region" description="Polar residues" evidence="1">
    <location>
        <begin position="149"/>
        <end position="160"/>
    </location>
</feature>
<organism evidence="4 5">
    <name type="scientific">Erysiphe pulchra</name>
    <dbReference type="NCBI Taxonomy" id="225359"/>
    <lineage>
        <taxon>Eukaryota</taxon>
        <taxon>Fungi</taxon>
        <taxon>Dikarya</taxon>
        <taxon>Ascomycota</taxon>
        <taxon>Pezizomycotina</taxon>
        <taxon>Leotiomycetes</taxon>
        <taxon>Erysiphales</taxon>
        <taxon>Erysiphaceae</taxon>
        <taxon>Erysiphe</taxon>
    </lineage>
</organism>
<feature type="compositionally biased region" description="Low complexity" evidence="1">
    <location>
        <begin position="161"/>
        <end position="173"/>
    </location>
</feature>
<dbReference type="InterPro" id="IPR052246">
    <property type="entry name" value="Cell_Polariz_PKAAnc"/>
</dbReference>
<dbReference type="InterPro" id="IPR016137">
    <property type="entry name" value="RGS"/>
</dbReference>
<dbReference type="InterPro" id="IPR044926">
    <property type="entry name" value="RGS_subdomain_2"/>
</dbReference>
<feature type="compositionally biased region" description="Low complexity" evidence="1">
    <location>
        <begin position="132"/>
        <end position="148"/>
    </location>
</feature>
<feature type="transmembrane region" description="Helical" evidence="2">
    <location>
        <begin position="346"/>
        <end position="367"/>
    </location>
</feature>
<evidence type="ECO:0000313" key="5">
    <source>
        <dbReference type="Proteomes" id="UP000237438"/>
    </source>
</evidence>
<dbReference type="PROSITE" id="PS50132">
    <property type="entry name" value="RGS"/>
    <property type="match status" value="1"/>
</dbReference>
<dbReference type="InterPro" id="IPR036305">
    <property type="entry name" value="RGS_sf"/>
</dbReference>
<dbReference type="Proteomes" id="UP000237438">
    <property type="component" value="Unassembled WGS sequence"/>
</dbReference>
<keyword evidence="5" id="KW-1185">Reference proteome</keyword>
<feature type="domain" description="RGS" evidence="3">
    <location>
        <begin position="187"/>
        <end position="257"/>
    </location>
</feature>
<sequence>MSGKDEINSPIPELNRNRLPTLFEVLSRRTAAPVDLFFFYVYMRDQQRSVDYLDFWLANTLSYQTLCTRTSKISLIGTPDADKPPSRQASQIVENLEIKNADSEGSSSENNDRLRDDQMSAFLRENIPDRPVNSQQSSAGSQSNNVAQTSSNQLSRNSFGLSSSQLLNTSSGSPENSISRADIRQSAEKILFTFLLRGAEREIFLPDAIVEEITQSIEEHGRDDPEVFDAAKDYVFQAMERDAYPGFLRARALGNLVPSSLTLRLILGLFSLFAAFWAGFVLVFLNYPRPPRIWLSIPFTIGVYNLIAHQYRLDPLIALAGFSEITLMSFSRLRDLYVKRLLRKRSLTVLLIATLMDSALIVLFVFVPGKRL</sequence>